<sequence length="80" mass="8600">MIENEIRGIHQRAAIGPHPMREAPATPFSLIVAHPINASGKPVASDAVAPDVRARFRQFPPSMLASLHVLSPTTQEPVAE</sequence>
<dbReference type="AlphaFoldDB" id="Q39LW4"/>
<dbReference type="KEGG" id="bur:Bcep18194_C7508"/>
<proteinExistence type="predicted"/>
<dbReference type="PATRIC" id="fig|482957.22.peg.8108"/>
<evidence type="ECO:0000313" key="1">
    <source>
        <dbReference type="EMBL" id="ABB06552.1"/>
    </source>
</evidence>
<accession>Q39LW4</accession>
<protein>
    <submittedName>
        <fullName evidence="1">Uncharacterized protein</fullName>
    </submittedName>
</protein>
<dbReference type="GeneID" id="45092870"/>
<dbReference type="RefSeq" id="WP_011350195.1">
    <property type="nucleotide sequence ID" value="NC_007509.1"/>
</dbReference>
<reference evidence="1" key="1">
    <citation type="submission" date="2009-01" db="EMBL/GenBank/DDBJ databases">
        <title>Complete sequence of chromosome 3 of Burkholderia sp. 383.</title>
        <authorList>
            <consortium name="US DOE Joint Genome Institute"/>
            <person name="Copeland A."/>
            <person name="Lucas S."/>
            <person name="Lapidus A."/>
            <person name="Barry K."/>
            <person name="Detter J.C."/>
            <person name="Glavina T."/>
            <person name="Hammon N."/>
            <person name="Israni S."/>
            <person name="Pitluck S."/>
            <person name="Chain P."/>
            <person name="Malfatti S."/>
            <person name="Shin M."/>
            <person name="Vergez L."/>
            <person name="Schmutz J."/>
            <person name="Larimer F."/>
            <person name="Land M."/>
            <person name="Kyrpides N."/>
            <person name="Lykidis A."/>
            <person name="Richardson P."/>
        </authorList>
    </citation>
    <scope>NUCLEOTIDE SEQUENCE</scope>
    <source>
        <strain evidence="1">383</strain>
    </source>
</reference>
<evidence type="ECO:0000313" key="2">
    <source>
        <dbReference type="Proteomes" id="UP000002705"/>
    </source>
</evidence>
<dbReference type="HOGENOM" id="CLU_2582940_0_0_4"/>
<organism evidence="1 2">
    <name type="scientific">Burkholderia lata (strain ATCC 17760 / DSM 23089 / LMG 22485 / NCIMB 9086 / R18194 / 383)</name>
    <dbReference type="NCBI Taxonomy" id="482957"/>
    <lineage>
        <taxon>Bacteria</taxon>
        <taxon>Pseudomonadati</taxon>
        <taxon>Pseudomonadota</taxon>
        <taxon>Betaproteobacteria</taxon>
        <taxon>Burkholderiales</taxon>
        <taxon>Burkholderiaceae</taxon>
        <taxon>Burkholderia</taxon>
        <taxon>Burkholderia cepacia complex</taxon>
    </lineage>
</organism>
<keyword evidence="2" id="KW-1185">Reference proteome</keyword>
<dbReference type="EMBL" id="CP000150">
    <property type="protein sequence ID" value="ABB06552.1"/>
    <property type="molecule type" value="Genomic_DNA"/>
</dbReference>
<dbReference type="Proteomes" id="UP000002705">
    <property type="component" value="Chromosome 3"/>
</dbReference>
<name>Q39LW4_BURL3</name>
<gene>
    <name evidence="1" type="ordered locus">Bcep18194_C7508</name>
</gene>